<name>A0ABU0Z9P5_9ACTN</name>
<gene>
    <name evidence="9" type="ORF">RB614_04180</name>
</gene>
<dbReference type="SUPFAM" id="SSF161098">
    <property type="entry name" value="MetI-like"/>
    <property type="match status" value="1"/>
</dbReference>
<keyword evidence="6 7" id="KW-0472">Membrane</keyword>
<proteinExistence type="inferred from homology"/>
<dbReference type="InterPro" id="IPR050366">
    <property type="entry name" value="BP-dependent_transpt_permease"/>
</dbReference>
<comment type="similarity">
    <text evidence="7">Belongs to the binding-protein-dependent transport system permease family.</text>
</comment>
<dbReference type="InterPro" id="IPR035906">
    <property type="entry name" value="MetI-like_sf"/>
</dbReference>
<reference evidence="9 10" key="1">
    <citation type="submission" date="2023-08" db="EMBL/GenBank/DDBJ databases">
        <title>Phytohabitans sansha sp. nov., isolated from marine sediment.</title>
        <authorList>
            <person name="Zhao Y."/>
            <person name="Yi K."/>
        </authorList>
    </citation>
    <scope>NUCLEOTIDE SEQUENCE [LARGE SCALE GENOMIC DNA]</scope>
    <source>
        <strain evidence="9 10">ZYX-F-186</strain>
    </source>
</reference>
<evidence type="ECO:0000259" key="8">
    <source>
        <dbReference type="PROSITE" id="PS50928"/>
    </source>
</evidence>
<dbReference type="RefSeq" id="WP_308710988.1">
    <property type="nucleotide sequence ID" value="NZ_JAVHUY010000003.1"/>
</dbReference>
<evidence type="ECO:0000256" key="5">
    <source>
        <dbReference type="ARBA" id="ARBA00022989"/>
    </source>
</evidence>
<keyword evidence="2 7" id="KW-0813">Transport</keyword>
<dbReference type="EMBL" id="JAVHUY010000003">
    <property type="protein sequence ID" value="MDQ7903713.1"/>
    <property type="molecule type" value="Genomic_DNA"/>
</dbReference>
<keyword evidence="5 7" id="KW-1133">Transmembrane helix</keyword>
<evidence type="ECO:0000256" key="1">
    <source>
        <dbReference type="ARBA" id="ARBA00004651"/>
    </source>
</evidence>
<evidence type="ECO:0000313" key="9">
    <source>
        <dbReference type="EMBL" id="MDQ7903713.1"/>
    </source>
</evidence>
<dbReference type="InterPro" id="IPR000515">
    <property type="entry name" value="MetI-like"/>
</dbReference>
<accession>A0ABU0Z9P5</accession>
<dbReference type="PROSITE" id="PS50928">
    <property type="entry name" value="ABC_TM1"/>
    <property type="match status" value="1"/>
</dbReference>
<feature type="transmembrane region" description="Helical" evidence="7">
    <location>
        <begin position="196"/>
        <end position="214"/>
    </location>
</feature>
<keyword evidence="10" id="KW-1185">Reference proteome</keyword>
<dbReference type="Proteomes" id="UP001230908">
    <property type="component" value="Unassembled WGS sequence"/>
</dbReference>
<sequence length="361" mass="38042">MNELDVLDAVRERAVGEPAGPRRRRRPVAVGVRGAVLLAAGLLAFLAGAGGWLGGVPSPVAWLLALAGAVVAYRGLGDLLRFAAGPRVDVLFWVLCGWLVLVVGSAALAPLLPLPDPSDTAASLIEPSMARPDLFSSHPLGTNNFGLDLLSRVVYGARASLTISVIAVAVGLVVGGTIGVVAGYRRGLTDRVIGTLVNALLAFPPLVLLLALATNLEPSVSTLLLGLSILAVPLNVRLARAVSMQVAEREFVEAARSMGATHTRVFLRELLPNVLPSLISYSMIVVAALIVAEASLSFLGLGIRQPEPSWGNMIAEGQQGVFEQHPHVVLVPGAALFLTVFAFNLIGERLQSRWDPRRSRL</sequence>
<keyword evidence="3" id="KW-1003">Cell membrane</keyword>
<dbReference type="PANTHER" id="PTHR43386:SF1">
    <property type="entry name" value="D,D-DIPEPTIDE TRANSPORT SYSTEM PERMEASE PROTEIN DDPC-RELATED"/>
    <property type="match status" value="1"/>
</dbReference>
<evidence type="ECO:0000256" key="3">
    <source>
        <dbReference type="ARBA" id="ARBA00022475"/>
    </source>
</evidence>
<feature type="transmembrane region" description="Helical" evidence="7">
    <location>
        <begin position="220"/>
        <end position="239"/>
    </location>
</feature>
<feature type="transmembrane region" description="Helical" evidence="7">
    <location>
        <begin position="278"/>
        <end position="303"/>
    </location>
</feature>
<feature type="domain" description="ABC transmembrane type-1" evidence="8">
    <location>
        <begin position="157"/>
        <end position="347"/>
    </location>
</feature>
<feature type="transmembrane region" description="Helical" evidence="7">
    <location>
        <begin position="30"/>
        <end position="53"/>
    </location>
</feature>
<feature type="transmembrane region" description="Helical" evidence="7">
    <location>
        <begin position="88"/>
        <end position="109"/>
    </location>
</feature>
<feature type="transmembrane region" description="Helical" evidence="7">
    <location>
        <begin position="328"/>
        <end position="347"/>
    </location>
</feature>
<dbReference type="PANTHER" id="PTHR43386">
    <property type="entry name" value="OLIGOPEPTIDE TRANSPORT SYSTEM PERMEASE PROTEIN APPC"/>
    <property type="match status" value="1"/>
</dbReference>
<keyword evidence="4 7" id="KW-0812">Transmembrane</keyword>
<dbReference type="Pfam" id="PF00528">
    <property type="entry name" value="BPD_transp_1"/>
    <property type="match status" value="1"/>
</dbReference>
<dbReference type="Gene3D" id="1.10.3720.10">
    <property type="entry name" value="MetI-like"/>
    <property type="match status" value="1"/>
</dbReference>
<feature type="transmembrane region" description="Helical" evidence="7">
    <location>
        <begin position="159"/>
        <end position="184"/>
    </location>
</feature>
<evidence type="ECO:0000256" key="6">
    <source>
        <dbReference type="ARBA" id="ARBA00023136"/>
    </source>
</evidence>
<comment type="caution">
    <text evidence="9">The sequence shown here is derived from an EMBL/GenBank/DDBJ whole genome shotgun (WGS) entry which is preliminary data.</text>
</comment>
<protein>
    <submittedName>
        <fullName evidence="9">ABC transporter permease</fullName>
    </submittedName>
</protein>
<evidence type="ECO:0000256" key="4">
    <source>
        <dbReference type="ARBA" id="ARBA00022692"/>
    </source>
</evidence>
<evidence type="ECO:0000313" key="10">
    <source>
        <dbReference type="Proteomes" id="UP001230908"/>
    </source>
</evidence>
<organism evidence="9 10">
    <name type="scientific">Phytohabitans maris</name>
    <dbReference type="NCBI Taxonomy" id="3071409"/>
    <lineage>
        <taxon>Bacteria</taxon>
        <taxon>Bacillati</taxon>
        <taxon>Actinomycetota</taxon>
        <taxon>Actinomycetes</taxon>
        <taxon>Micromonosporales</taxon>
        <taxon>Micromonosporaceae</taxon>
    </lineage>
</organism>
<feature type="transmembrane region" description="Helical" evidence="7">
    <location>
        <begin position="59"/>
        <end position="76"/>
    </location>
</feature>
<comment type="subcellular location">
    <subcellularLocation>
        <location evidence="1 7">Cell membrane</location>
        <topology evidence="1 7">Multi-pass membrane protein</topology>
    </subcellularLocation>
</comment>
<evidence type="ECO:0000256" key="2">
    <source>
        <dbReference type="ARBA" id="ARBA00022448"/>
    </source>
</evidence>
<dbReference type="CDD" id="cd06261">
    <property type="entry name" value="TM_PBP2"/>
    <property type="match status" value="1"/>
</dbReference>
<evidence type="ECO:0000256" key="7">
    <source>
        <dbReference type="RuleBase" id="RU363032"/>
    </source>
</evidence>